<dbReference type="EMBL" id="LS483364">
    <property type="protein sequence ID" value="SQF71241.1"/>
    <property type="molecule type" value="Genomic_DNA"/>
</dbReference>
<evidence type="ECO:0000313" key="3">
    <source>
        <dbReference type="EMBL" id="SQF71241.1"/>
    </source>
</evidence>
<gene>
    <name evidence="3" type="ORF">NCTC11086_01178</name>
</gene>
<evidence type="ECO:0000259" key="2">
    <source>
        <dbReference type="Pfam" id="PF22208"/>
    </source>
</evidence>
<dbReference type="InterPro" id="IPR053955">
    <property type="entry name" value="Csm6_CARF"/>
</dbReference>
<dbReference type="Pfam" id="PF09659">
    <property type="entry name" value="Cas_Csm6_HEPN"/>
    <property type="match status" value="1"/>
</dbReference>
<dbReference type="AlphaFoldDB" id="A0A2X4AIC0"/>
<evidence type="ECO:0000259" key="1">
    <source>
        <dbReference type="Pfam" id="PF09659"/>
    </source>
</evidence>
<dbReference type="InterPro" id="IPR013489">
    <property type="entry name" value="CRISPR-assoc_prot_Csm6"/>
</dbReference>
<reference evidence="3 4" key="1">
    <citation type="submission" date="2018-06" db="EMBL/GenBank/DDBJ databases">
        <authorList>
            <consortium name="Pathogen Informatics"/>
            <person name="Doyle S."/>
        </authorList>
    </citation>
    <scope>NUCLEOTIDE SEQUENCE [LARGE SCALE GENOMIC DNA]</scope>
    <source>
        <strain evidence="3 4">NCTC11086</strain>
    </source>
</reference>
<dbReference type="Pfam" id="PF22208">
    <property type="entry name" value="Cas_Csm6_CARF"/>
    <property type="match status" value="1"/>
</dbReference>
<feature type="domain" description="Csm6 HEPN" evidence="1">
    <location>
        <begin position="248"/>
        <end position="420"/>
    </location>
</feature>
<sequence>MKILISAVGTTDPIMKNHDGALLHLTRIYRPEKIVLIYSEEMLAKKEWIETALQSIEGYSPIIVVDSTILKNDEVYIFDKMYEEITQIIKRYKNDEDELILNLSSATPQIISAMFAANRIYDYNTRAVQVATPDKSANRRFDPASGPDIEELIDTNIDNSSSFENRSLEDKSEKFNQSLVKRYLRQLIKQYDYAAALAILTKKDNKILSKTKQKKVCAILENFVNVFRKQSLLADISNQDFSAQEAKAINYFLMIDILNRRGHIADVLIKSKSLAEFLLEELLRKEHPNLIIRTDNLPRLNPEHSDSDEIITYIDSILKKERSIEKEERIFQYNSVLNLLSFYNILEFYKEDEDLMDSIKVVKSFNGERNNLAHGLMEIDSQTVNNKRMLKLIRALQAMLQYNYSFDVEWFSYFDKKNEFLLDQLK</sequence>
<evidence type="ECO:0000313" key="4">
    <source>
        <dbReference type="Proteomes" id="UP000248534"/>
    </source>
</evidence>
<dbReference type="Proteomes" id="UP000248534">
    <property type="component" value="Chromosome 1"/>
</dbReference>
<dbReference type="NCBIfam" id="TIGR02672">
    <property type="entry name" value="cas_csm6"/>
    <property type="match status" value="1"/>
</dbReference>
<proteinExistence type="predicted"/>
<accession>A0A2X4AIC0</accession>
<protein>
    <submittedName>
        <fullName evidence="3">CRISPR type III-A/MTUBE-associated protein Csm6</fullName>
    </submittedName>
</protein>
<name>A0A2X4AIC0_STRSA</name>
<dbReference type="RefSeq" id="WP_111675767.1">
    <property type="nucleotide sequence ID" value="NZ_JBCIZF010000001.1"/>
</dbReference>
<dbReference type="InterPro" id="IPR053941">
    <property type="entry name" value="Csm6_HEPN"/>
</dbReference>
<feature type="domain" description="Csm6 CARF" evidence="2">
    <location>
        <begin position="74"/>
        <end position="166"/>
    </location>
</feature>
<organism evidence="3 4">
    <name type="scientific">Streptococcus sanguinis</name>
    <dbReference type="NCBI Taxonomy" id="1305"/>
    <lineage>
        <taxon>Bacteria</taxon>
        <taxon>Bacillati</taxon>
        <taxon>Bacillota</taxon>
        <taxon>Bacilli</taxon>
        <taxon>Lactobacillales</taxon>
        <taxon>Streptococcaceae</taxon>
        <taxon>Streptococcus</taxon>
    </lineage>
</organism>
<dbReference type="Gene3D" id="3.40.50.10770">
    <property type="entry name" value="Hypothetical protein VC1899 like domain (Restriction endonuclease-like)"/>
    <property type="match status" value="1"/>
</dbReference>